<dbReference type="Pfam" id="PF12947">
    <property type="entry name" value="EGF_3"/>
    <property type="match status" value="2"/>
</dbReference>
<dbReference type="InterPro" id="IPR009030">
    <property type="entry name" value="Growth_fac_rcpt_cys_sf"/>
</dbReference>
<dbReference type="PROSITE" id="PS01187">
    <property type="entry name" value="EGF_CA"/>
    <property type="match status" value="1"/>
</dbReference>
<feature type="domain" description="EGF-like" evidence="7">
    <location>
        <begin position="308"/>
        <end position="348"/>
    </location>
</feature>
<feature type="domain" description="EGF-like" evidence="7">
    <location>
        <begin position="221"/>
        <end position="261"/>
    </location>
</feature>
<keyword evidence="2 6" id="KW-0732">Signal</keyword>
<feature type="domain" description="EGF-like" evidence="7">
    <location>
        <begin position="263"/>
        <end position="307"/>
    </location>
</feature>
<sequence length="633" mass="71195">MLRLLALGIVLISQHACHARVNITVSLCTAKGNSIKKTHNGYLSGGAGEQGALFIRLSPKGYFRLKNSLSLDVGTSTVEYPGNLMRASQIEVHYRSRDILCLEQLTIQEGTYRIDLIQNWDQNSFVPKHGWESQTGRKASLWSNSCSPEAFRWLTKNEHFKEHCHSHLFMQHRRGDSQRCTNTFIRQRCGANSDCADTQKGPRCLCHKGYKWSDRTQSCQDIDECNSGSVLSPCKGNSKCHNTEGSFFCECPPGLTGEYCHWDIDECAEGTQVCDGKTSTCTNAYGSYTCTCKTGFRKDAYTDKSCQDIDECAEGTDSCWGGAECINLLGKHTCKCPDGFAGDGFFCEDFDECATDSHQCHEDAMCANRLGSYECICNDGFTGNGTHCEIPEPEEERFSILERIMQPLGMWSSDWHPLMERRMQLIAPRNSGLGCENDDRVWPEGCPPPSCDVATLEITNAWKSKVRRLNKRAADLHGEYKYFTGFAGTLTIPEEVVQHEGGFSILLSFDSSMFDSASLTFESFNLAIWDLVFDEQGRSGVLLRPKSDLDMIRDELQINSNQFQIIVDRLNEDAGFPKVYLWAQTDVDSSCIGNSTRPDMDEIMVDKHGRELETDQIRKISWSEDSITRLKRL</sequence>
<dbReference type="CDD" id="cd00054">
    <property type="entry name" value="EGF_CA"/>
    <property type="match status" value="4"/>
</dbReference>
<dbReference type="Gene3D" id="2.10.25.10">
    <property type="entry name" value="Laminin"/>
    <property type="match status" value="5"/>
</dbReference>
<keyword evidence="3" id="KW-0677">Repeat</keyword>
<dbReference type="InterPro" id="IPR000742">
    <property type="entry name" value="EGF"/>
</dbReference>
<evidence type="ECO:0000313" key="8">
    <source>
        <dbReference type="EMBL" id="CAG5087896.1"/>
    </source>
</evidence>
<reference evidence="8 9" key="1">
    <citation type="submission" date="2021-04" db="EMBL/GenBank/DDBJ databases">
        <authorList>
            <person name="Bliznina A."/>
        </authorList>
    </citation>
    <scope>NUCLEOTIDE SEQUENCE [LARGE SCALE GENOMIC DNA]</scope>
</reference>
<dbReference type="PROSITE" id="PS01186">
    <property type="entry name" value="EGF_2"/>
    <property type="match status" value="3"/>
</dbReference>
<dbReference type="PROSITE" id="PS00010">
    <property type="entry name" value="ASX_HYDROXYL"/>
    <property type="match status" value="3"/>
</dbReference>
<evidence type="ECO:0000256" key="6">
    <source>
        <dbReference type="SAM" id="SignalP"/>
    </source>
</evidence>
<dbReference type="InterPro" id="IPR018097">
    <property type="entry name" value="EGF_Ca-bd_CS"/>
</dbReference>
<dbReference type="SUPFAM" id="SSF57184">
    <property type="entry name" value="Growth factor receptor domain"/>
    <property type="match status" value="2"/>
</dbReference>
<feature type="signal peptide" evidence="6">
    <location>
        <begin position="1"/>
        <end position="19"/>
    </location>
</feature>
<keyword evidence="4 5" id="KW-1015">Disulfide bond</keyword>
<dbReference type="SMART" id="SM00181">
    <property type="entry name" value="EGF"/>
    <property type="match status" value="5"/>
</dbReference>
<feature type="domain" description="EGF-like" evidence="7">
    <location>
        <begin position="349"/>
        <end position="389"/>
    </location>
</feature>
<dbReference type="PANTHER" id="PTHR24039">
    <property type="entry name" value="FIBRILLIN-RELATED"/>
    <property type="match status" value="1"/>
</dbReference>
<dbReference type="Proteomes" id="UP001158576">
    <property type="component" value="Chromosome PAR"/>
</dbReference>
<dbReference type="InterPro" id="IPR001881">
    <property type="entry name" value="EGF-like_Ca-bd_dom"/>
</dbReference>
<dbReference type="SMART" id="SM00179">
    <property type="entry name" value="EGF_CA"/>
    <property type="match status" value="5"/>
</dbReference>
<comment type="caution">
    <text evidence="5">Lacks conserved residue(s) required for the propagation of feature annotation.</text>
</comment>
<organism evidence="8 9">
    <name type="scientific">Oikopleura dioica</name>
    <name type="common">Tunicate</name>
    <dbReference type="NCBI Taxonomy" id="34765"/>
    <lineage>
        <taxon>Eukaryota</taxon>
        <taxon>Metazoa</taxon>
        <taxon>Chordata</taxon>
        <taxon>Tunicata</taxon>
        <taxon>Appendicularia</taxon>
        <taxon>Copelata</taxon>
        <taxon>Oikopleuridae</taxon>
        <taxon>Oikopleura</taxon>
    </lineage>
</organism>
<dbReference type="Pfam" id="PF07645">
    <property type="entry name" value="EGF_CA"/>
    <property type="match status" value="2"/>
</dbReference>
<feature type="disulfide bond" evidence="5">
    <location>
        <begin position="251"/>
        <end position="260"/>
    </location>
</feature>
<dbReference type="InterPro" id="IPR049883">
    <property type="entry name" value="NOTCH1_EGF-like"/>
</dbReference>
<accession>A0ABN7S326</accession>
<evidence type="ECO:0000256" key="3">
    <source>
        <dbReference type="ARBA" id="ARBA00022737"/>
    </source>
</evidence>
<protein>
    <submittedName>
        <fullName evidence="8">Oidioi.mRNA.OKI2018_I69.PAR.g11661.t1.cds</fullName>
    </submittedName>
</protein>
<dbReference type="InterPro" id="IPR000152">
    <property type="entry name" value="EGF-type_Asp/Asn_hydroxyl_site"/>
</dbReference>
<dbReference type="PANTHER" id="PTHR24039:SF53">
    <property type="entry name" value="EGF-LIKE DOMAIN-CONTAINING PROTEIN"/>
    <property type="match status" value="1"/>
</dbReference>
<evidence type="ECO:0000313" key="9">
    <source>
        <dbReference type="Proteomes" id="UP001158576"/>
    </source>
</evidence>
<keyword evidence="9" id="KW-1185">Reference proteome</keyword>
<dbReference type="EMBL" id="OU015568">
    <property type="protein sequence ID" value="CAG5087896.1"/>
    <property type="molecule type" value="Genomic_DNA"/>
</dbReference>
<name>A0ABN7S326_OIKDI</name>
<dbReference type="PROSITE" id="PS00022">
    <property type="entry name" value="EGF_1"/>
    <property type="match status" value="1"/>
</dbReference>
<keyword evidence="1 5" id="KW-0245">EGF-like domain</keyword>
<evidence type="ECO:0000256" key="2">
    <source>
        <dbReference type="ARBA" id="ARBA00022729"/>
    </source>
</evidence>
<dbReference type="InterPro" id="IPR024731">
    <property type="entry name" value="NELL2-like_EGF"/>
</dbReference>
<evidence type="ECO:0000259" key="7">
    <source>
        <dbReference type="PROSITE" id="PS50026"/>
    </source>
</evidence>
<evidence type="ECO:0000256" key="1">
    <source>
        <dbReference type="ARBA" id="ARBA00022536"/>
    </source>
</evidence>
<gene>
    <name evidence="8" type="ORF">OKIOD_LOCUS3219</name>
</gene>
<proteinExistence type="predicted"/>
<dbReference type="PROSITE" id="PS50026">
    <property type="entry name" value="EGF_3"/>
    <property type="match status" value="4"/>
</dbReference>
<feature type="chain" id="PRO_5047042706" evidence="6">
    <location>
        <begin position="20"/>
        <end position="633"/>
    </location>
</feature>
<evidence type="ECO:0000256" key="4">
    <source>
        <dbReference type="ARBA" id="ARBA00023157"/>
    </source>
</evidence>
<evidence type="ECO:0000256" key="5">
    <source>
        <dbReference type="PROSITE-ProRule" id="PRU00076"/>
    </source>
</evidence>